<feature type="domain" description="Photolyase/cryptochrome alpha/beta" evidence="8">
    <location>
        <begin position="6"/>
        <end position="142"/>
    </location>
</feature>
<dbReference type="SUPFAM" id="SSF52425">
    <property type="entry name" value="Cryptochrome/photolyase, N-terminal domain"/>
    <property type="match status" value="1"/>
</dbReference>
<keyword evidence="4 6" id="KW-0157">Chromophore</keyword>
<evidence type="ECO:0000256" key="7">
    <source>
        <dbReference type="SAM" id="MobiDB-lite"/>
    </source>
</evidence>
<dbReference type="PANTHER" id="PTHR11455">
    <property type="entry name" value="CRYPTOCHROME"/>
    <property type="match status" value="1"/>
</dbReference>
<comment type="cofactor">
    <cofactor evidence="5 6">
        <name>FAD</name>
        <dbReference type="ChEBI" id="CHEBI:57692"/>
    </cofactor>
    <text evidence="5 6">Binds 1 FAD per subunit.</text>
</comment>
<comment type="function">
    <text evidence="6">May have a photoreceptor function.</text>
</comment>
<feature type="binding site" evidence="5">
    <location>
        <position position="240"/>
    </location>
    <ligand>
        <name>FAD</name>
        <dbReference type="ChEBI" id="CHEBI:57692"/>
    </ligand>
</feature>
<dbReference type="PROSITE" id="PS51645">
    <property type="entry name" value="PHR_CRY_ALPHA_BETA"/>
    <property type="match status" value="1"/>
</dbReference>
<sequence length="479" mass="54854">MSGPAGTAICVLRCDLRAHDNQVLHWAQHNADFVIPLYCFDPRHYLGTHCYSWPKTGPHRLRFLLESVKDLRETLKKKGSTLVVRKGKPEDVVCDLITQLGSVTAVVFHEEATQEELDVEKGLCQVCGQHGVKVQTFWGSTLYHRDDLPFRPIDRLPDVYTHFRKALESGARVRPTLRMPDQLKPLAPGLQEGSIPTMEDFGQKDPVTDPRTAFPCSGGETQALMRLQYYFWDTNLVASYKETRNGLVGMDYSTKFAPWLALGCISPRYIYEQIQKYERERTANQSTYWVLFELLWRDYFRFVALKYGRRIFSLRGLQSKEIPWKKDLQLFSCWKEGRTGVPFVDANMRELSATGFMSNRGRQNVASFLTKDLGLDWRMGAEWFEYLLGDYVRLWVPELQGLKGADIHTPWALSSAALSQAGVTLGDTYPQPVVTAPEWSRHIHQRPGGSPHPRASKRGPAQHKDRGIDFYFSRKKDAC</sequence>
<dbReference type="GO" id="GO:0071949">
    <property type="term" value="F:FAD binding"/>
    <property type="evidence" value="ECO:0007669"/>
    <property type="project" value="TreeGrafter"/>
</dbReference>
<accession>A0A8C5IGF1</accession>
<evidence type="ECO:0000256" key="3">
    <source>
        <dbReference type="ARBA" id="ARBA00022827"/>
    </source>
</evidence>
<evidence type="ECO:0000313" key="10">
    <source>
        <dbReference type="Proteomes" id="UP000694408"/>
    </source>
</evidence>
<dbReference type="Gene3D" id="3.40.50.620">
    <property type="entry name" value="HUPs"/>
    <property type="match status" value="1"/>
</dbReference>
<evidence type="ECO:0000256" key="2">
    <source>
        <dbReference type="ARBA" id="ARBA00022630"/>
    </source>
</evidence>
<keyword evidence="2 5" id="KW-0285">Flavoprotein</keyword>
<dbReference type="InterPro" id="IPR036134">
    <property type="entry name" value="Crypto/Photolyase_FAD-like_sf"/>
</dbReference>
<dbReference type="AlphaFoldDB" id="A0A8C5IGF1"/>
<protein>
    <recommendedName>
        <fullName evidence="6">Cryptochrome DASH</fullName>
    </recommendedName>
</protein>
<dbReference type="SUPFAM" id="SSF48173">
    <property type="entry name" value="Cryptochrome/photolyase FAD-binding domain"/>
    <property type="match status" value="1"/>
</dbReference>
<dbReference type="Ensembl" id="ENSJHYT00000004898.1">
    <property type="protein sequence ID" value="ENSJHYP00000003983.1"/>
    <property type="gene ID" value="ENSJHYG00000003288.1"/>
</dbReference>
<comment type="similarity">
    <text evidence="1 6">Belongs to the DNA photolyase class-1 family.</text>
</comment>
<dbReference type="InterPro" id="IPR002081">
    <property type="entry name" value="Cryptochrome/DNA_photolyase_1"/>
</dbReference>
<dbReference type="Gene3D" id="1.25.40.80">
    <property type="match status" value="1"/>
</dbReference>
<dbReference type="NCBIfam" id="TIGR02765">
    <property type="entry name" value="crypto_DASH"/>
    <property type="match status" value="1"/>
</dbReference>
<dbReference type="InterPro" id="IPR005101">
    <property type="entry name" value="Cryptochr/Photolyase_FAD-bd"/>
</dbReference>
<dbReference type="GO" id="GO:0000719">
    <property type="term" value="P:photoreactive repair"/>
    <property type="evidence" value="ECO:0007669"/>
    <property type="project" value="TreeGrafter"/>
</dbReference>
<evidence type="ECO:0000259" key="8">
    <source>
        <dbReference type="PROSITE" id="PS51645"/>
    </source>
</evidence>
<dbReference type="PRINTS" id="PR00147">
    <property type="entry name" value="DNAPHOTLYASE"/>
</dbReference>
<reference evidence="9" key="1">
    <citation type="submission" date="2025-08" db="UniProtKB">
        <authorList>
            <consortium name="Ensembl"/>
        </authorList>
    </citation>
    <scope>IDENTIFICATION</scope>
</reference>
<dbReference type="InterPro" id="IPR006050">
    <property type="entry name" value="DNA_photolyase_N"/>
</dbReference>
<evidence type="ECO:0000256" key="6">
    <source>
        <dbReference type="RuleBase" id="RU367151"/>
    </source>
</evidence>
<dbReference type="Pfam" id="PF00875">
    <property type="entry name" value="DNA_photolyase"/>
    <property type="match status" value="1"/>
</dbReference>
<dbReference type="GO" id="GO:0003904">
    <property type="term" value="F:deoxyribodipyrimidine photo-lyase activity"/>
    <property type="evidence" value="ECO:0007669"/>
    <property type="project" value="TreeGrafter"/>
</dbReference>
<reference evidence="9" key="2">
    <citation type="submission" date="2025-09" db="UniProtKB">
        <authorList>
            <consortium name="Ensembl"/>
        </authorList>
    </citation>
    <scope>IDENTIFICATION</scope>
</reference>
<dbReference type="GO" id="GO:0003684">
    <property type="term" value="F:damaged DNA binding"/>
    <property type="evidence" value="ECO:0007669"/>
    <property type="project" value="TreeGrafter"/>
</dbReference>
<name>A0A8C5IGF1_JUNHY</name>
<evidence type="ECO:0000256" key="1">
    <source>
        <dbReference type="ARBA" id="ARBA00005862"/>
    </source>
</evidence>
<evidence type="ECO:0000313" key="9">
    <source>
        <dbReference type="Ensembl" id="ENSJHYP00000003983.1"/>
    </source>
</evidence>
<proteinExistence type="inferred from homology"/>
<dbReference type="InterPro" id="IPR036155">
    <property type="entry name" value="Crypto/Photolyase_N_sf"/>
</dbReference>
<dbReference type="PANTHER" id="PTHR11455:SF22">
    <property type="entry name" value="CRYPTOCHROME DASH"/>
    <property type="match status" value="1"/>
</dbReference>
<keyword evidence="3 5" id="KW-0274">FAD</keyword>
<dbReference type="InterPro" id="IPR014133">
    <property type="entry name" value="Cry_DASH"/>
</dbReference>
<dbReference type="Pfam" id="PF03441">
    <property type="entry name" value="FAD_binding_7"/>
    <property type="match status" value="1"/>
</dbReference>
<dbReference type="Proteomes" id="UP000694408">
    <property type="component" value="Unplaced"/>
</dbReference>
<organism evidence="9 10">
    <name type="scientific">Junco hyemalis</name>
    <name type="common">Dark-eyed junco</name>
    <dbReference type="NCBI Taxonomy" id="40217"/>
    <lineage>
        <taxon>Eukaryota</taxon>
        <taxon>Metazoa</taxon>
        <taxon>Chordata</taxon>
        <taxon>Craniata</taxon>
        <taxon>Vertebrata</taxon>
        <taxon>Euteleostomi</taxon>
        <taxon>Archelosauria</taxon>
        <taxon>Archosauria</taxon>
        <taxon>Dinosauria</taxon>
        <taxon>Saurischia</taxon>
        <taxon>Theropoda</taxon>
        <taxon>Coelurosauria</taxon>
        <taxon>Aves</taxon>
        <taxon>Neognathae</taxon>
        <taxon>Neoaves</taxon>
        <taxon>Telluraves</taxon>
        <taxon>Australaves</taxon>
        <taxon>Passeriformes</taxon>
        <taxon>Passerellidae</taxon>
        <taxon>Junco</taxon>
    </lineage>
</organism>
<dbReference type="InterPro" id="IPR014729">
    <property type="entry name" value="Rossmann-like_a/b/a_fold"/>
</dbReference>
<evidence type="ECO:0000256" key="5">
    <source>
        <dbReference type="PIRSR" id="PIRSR602081-1"/>
    </source>
</evidence>
<feature type="region of interest" description="Disordered" evidence="7">
    <location>
        <begin position="439"/>
        <end position="463"/>
    </location>
</feature>
<dbReference type="Gene3D" id="1.10.579.10">
    <property type="entry name" value="DNA Cyclobutane Dipyrimidine Photolyase, subunit A, domain 3"/>
    <property type="match status" value="2"/>
</dbReference>
<keyword evidence="10" id="KW-1185">Reference proteome</keyword>
<comment type="cofactor">
    <cofactor evidence="6">
        <name>(6R)-5,10-methylene-5,6,7,8-tetrahydrofolate</name>
        <dbReference type="ChEBI" id="CHEBI:15636"/>
    </cofactor>
    <text evidence="6">Binds 1 5,10-methenyltetrahydrofolate (MTHF) per subunit.</text>
</comment>
<evidence type="ECO:0000256" key="4">
    <source>
        <dbReference type="ARBA" id="ARBA00022991"/>
    </source>
</evidence>